<proteinExistence type="predicted"/>
<sequence>MDIVSNNLFNEETKRKTSGVGTDNAQAFVVKSRGMTTYRGQRDGESSHREQYEGKYQKDLVNTIVMFSDGDVCVLSPFIGNDCLQSVDEGDEWMGNANDSKIEGIRDINIEIDIRCKVKLQDVREAIVRLFKTKVNVQKCVSSVLWQNQLDHMGEQRLQVLAGKSQIPLANEGLQVLAKISYNIFTNGRVVHRKRHVGLLTKEELEEIPSQVLITVVPRKVKFCTEALGVDSQ</sequence>
<evidence type="ECO:0000256" key="1">
    <source>
        <dbReference type="SAM" id="MobiDB-lite"/>
    </source>
</evidence>
<feature type="compositionally biased region" description="Polar residues" evidence="1">
    <location>
        <begin position="1"/>
        <end position="10"/>
    </location>
</feature>
<gene>
    <name evidence="2" type="ORF">EZV62_007821</name>
</gene>
<dbReference type="EMBL" id="VAHF01000003">
    <property type="protein sequence ID" value="TXG66546.1"/>
    <property type="molecule type" value="Genomic_DNA"/>
</dbReference>
<dbReference type="OrthoDB" id="1683578at2759"/>
<dbReference type="Proteomes" id="UP000323000">
    <property type="component" value="Chromosome 3"/>
</dbReference>
<feature type="region of interest" description="Disordered" evidence="1">
    <location>
        <begin position="1"/>
        <end position="21"/>
    </location>
</feature>
<accession>A0A5C7IDM3</accession>
<comment type="caution">
    <text evidence="2">The sequence shown here is derived from an EMBL/GenBank/DDBJ whole genome shotgun (WGS) entry which is preliminary data.</text>
</comment>
<name>A0A5C7IDM3_9ROSI</name>
<keyword evidence="3" id="KW-1185">Reference proteome</keyword>
<reference evidence="3" key="1">
    <citation type="journal article" date="2019" name="Gigascience">
        <title>De novo genome assembly of the endangered Acer yangbiense, a plant species with extremely small populations endemic to Yunnan Province, China.</title>
        <authorList>
            <person name="Yang J."/>
            <person name="Wariss H.M."/>
            <person name="Tao L."/>
            <person name="Zhang R."/>
            <person name="Yun Q."/>
            <person name="Hollingsworth P."/>
            <person name="Dao Z."/>
            <person name="Luo G."/>
            <person name="Guo H."/>
            <person name="Ma Y."/>
            <person name="Sun W."/>
        </authorList>
    </citation>
    <scope>NUCLEOTIDE SEQUENCE [LARGE SCALE GENOMIC DNA]</scope>
    <source>
        <strain evidence="3">cv. Malutang</strain>
    </source>
</reference>
<evidence type="ECO:0000313" key="3">
    <source>
        <dbReference type="Proteomes" id="UP000323000"/>
    </source>
</evidence>
<dbReference type="AlphaFoldDB" id="A0A5C7IDM3"/>
<protein>
    <submittedName>
        <fullName evidence="2">Uncharacterized protein</fullName>
    </submittedName>
</protein>
<organism evidence="2 3">
    <name type="scientific">Acer yangbiense</name>
    <dbReference type="NCBI Taxonomy" id="1000413"/>
    <lineage>
        <taxon>Eukaryota</taxon>
        <taxon>Viridiplantae</taxon>
        <taxon>Streptophyta</taxon>
        <taxon>Embryophyta</taxon>
        <taxon>Tracheophyta</taxon>
        <taxon>Spermatophyta</taxon>
        <taxon>Magnoliopsida</taxon>
        <taxon>eudicotyledons</taxon>
        <taxon>Gunneridae</taxon>
        <taxon>Pentapetalae</taxon>
        <taxon>rosids</taxon>
        <taxon>malvids</taxon>
        <taxon>Sapindales</taxon>
        <taxon>Sapindaceae</taxon>
        <taxon>Hippocastanoideae</taxon>
        <taxon>Acereae</taxon>
        <taxon>Acer</taxon>
    </lineage>
</organism>
<evidence type="ECO:0000313" key="2">
    <source>
        <dbReference type="EMBL" id="TXG66546.1"/>
    </source>
</evidence>